<reference evidence="1 2" key="1">
    <citation type="submission" date="2009-01" db="EMBL/GenBank/DDBJ databases">
        <authorList>
            <person name="Fulton L."/>
            <person name="Clifton S."/>
            <person name="Fulton B."/>
            <person name="Xu J."/>
            <person name="Minx P."/>
            <person name="Pepin K.H."/>
            <person name="Johnson M."/>
            <person name="Bhonagiri V."/>
            <person name="Nash W.E."/>
            <person name="Mardis E.R."/>
            <person name="Wilson R.K."/>
        </authorList>
    </citation>
    <scope>NUCLEOTIDE SEQUENCE [LARGE SCALE GENOMIC DNA]</scope>
    <source>
        <strain evidence="1 2">DSM 5476</strain>
    </source>
</reference>
<evidence type="ECO:0000313" key="1">
    <source>
        <dbReference type="EMBL" id="EEG32026.1"/>
    </source>
</evidence>
<protein>
    <submittedName>
        <fullName evidence="1">Uncharacterized protein</fullName>
    </submittedName>
</protein>
<dbReference type="EMBL" id="ACEC01000016">
    <property type="protein sequence ID" value="EEG32026.1"/>
    <property type="molecule type" value="Genomic_DNA"/>
</dbReference>
<gene>
    <name evidence="1" type="ORF">CLOSTMETH_00335</name>
</gene>
<accession>C0E940</accession>
<dbReference type="HOGENOM" id="CLU_3078427_0_0_9"/>
<sequence>MKKILSEAGEAAEKRICQVFSLVFSRRRHYTGRRSARFILNSPSTIRRSLRA</sequence>
<reference evidence="1 2" key="2">
    <citation type="submission" date="2009-02" db="EMBL/GenBank/DDBJ databases">
        <title>Draft genome sequence of Clostridium methylpentosum (DSM 5476).</title>
        <authorList>
            <person name="Sudarsanam P."/>
            <person name="Ley R."/>
            <person name="Guruge J."/>
            <person name="Turnbaugh P.J."/>
            <person name="Mahowald M."/>
            <person name="Liep D."/>
            <person name="Gordon J."/>
        </authorList>
    </citation>
    <scope>NUCLEOTIDE SEQUENCE [LARGE SCALE GENOMIC DNA]</scope>
    <source>
        <strain evidence="1 2">DSM 5476</strain>
    </source>
</reference>
<comment type="caution">
    <text evidence="1">The sequence shown here is derived from an EMBL/GenBank/DDBJ whole genome shotgun (WGS) entry which is preliminary data.</text>
</comment>
<keyword evidence="2" id="KW-1185">Reference proteome</keyword>
<dbReference type="Proteomes" id="UP000003340">
    <property type="component" value="Unassembled WGS sequence"/>
</dbReference>
<name>C0E940_9FIRM</name>
<organism evidence="1 2">
    <name type="scientific">[Clostridium] methylpentosum DSM 5476</name>
    <dbReference type="NCBI Taxonomy" id="537013"/>
    <lineage>
        <taxon>Bacteria</taxon>
        <taxon>Bacillati</taxon>
        <taxon>Bacillota</taxon>
        <taxon>Clostridia</taxon>
        <taxon>Eubacteriales</taxon>
        <taxon>Oscillospiraceae</taxon>
        <taxon>Oscillospiraceae incertae sedis</taxon>
    </lineage>
</organism>
<dbReference type="AlphaFoldDB" id="C0E940"/>
<proteinExistence type="predicted"/>
<evidence type="ECO:0000313" key="2">
    <source>
        <dbReference type="Proteomes" id="UP000003340"/>
    </source>
</evidence>
<dbReference type="STRING" id="537013.CLOSTMETH_00335"/>